<dbReference type="OrthoDB" id="2182998at2"/>
<dbReference type="EMBL" id="QRMZ01000018">
    <property type="protein sequence ID" value="RHK05523.1"/>
    <property type="molecule type" value="Genomic_DNA"/>
</dbReference>
<sequence length="207" mass="23281">MNINLLPNKFIRNRAFEVILSVSLLLSLVVVGVCGLGFWYYQRLVTNNQSNIMSSQAERIVFQRQLEEMLASKSQDLQEFIALQKQEKYFTAPIMETFEEVASGIDVTINSYNLLLNSDGGTSETAQDGTPLFPSVNLAVQGDVYESLIRLKSAFEAIDWVHHVTYQSFSHSSTPQDGRITVYLSRIDAPQVISEDSEEESEVEADD</sequence>
<organism evidence="1 2">
    <name type="scientific">Enterococcus casseliflavus</name>
    <name type="common">Enterococcus flavescens</name>
    <dbReference type="NCBI Taxonomy" id="37734"/>
    <lineage>
        <taxon>Bacteria</taxon>
        <taxon>Bacillati</taxon>
        <taxon>Bacillota</taxon>
        <taxon>Bacilli</taxon>
        <taxon>Lactobacillales</taxon>
        <taxon>Enterococcaceae</taxon>
        <taxon>Enterococcus</taxon>
    </lineage>
</organism>
<dbReference type="AlphaFoldDB" id="A0A1G9HA56"/>
<dbReference type="Proteomes" id="UP000286288">
    <property type="component" value="Unassembled WGS sequence"/>
</dbReference>
<accession>A0A1G9HA56</accession>
<evidence type="ECO:0000313" key="2">
    <source>
        <dbReference type="Proteomes" id="UP000286288"/>
    </source>
</evidence>
<proteinExistence type="predicted"/>
<evidence type="ECO:0000313" key="1">
    <source>
        <dbReference type="EMBL" id="RHK05523.1"/>
    </source>
</evidence>
<comment type="caution">
    <text evidence="1">The sequence shown here is derived from an EMBL/GenBank/DDBJ whole genome shotgun (WGS) entry which is preliminary data.</text>
</comment>
<protein>
    <submittedName>
        <fullName evidence="1">Uncharacterized protein</fullName>
    </submittedName>
</protein>
<name>A0A1G9HA56_ENTCA</name>
<reference evidence="1 2" key="1">
    <citation type="submission" date="2018-08" db="EMBL/GenBank/DDBJ databases">
        <title>A genome reference for cultivated species of the human gut microbiota.</title>
        <authorList>
            <person name="Zou Y."/>
            <person name="Xue W."/>
            <person name="Luo G."/>
        </authorList>
    </citation>
    <scope>NUCLEOTIDE SEQUENCE [LARGE SCALE GENOMIC DNA]</scope>
    <source>
        <strain evidence="1 2">AF48-16</strain>
    </source>
</reference>
<dbReference type="RefSeq" id="WP_074536887.1">
    <property type="nucleotide sequence ID" value="NZ_CACRTX010000016.1"/>
</dbReference>
<gene>
    <name evidence="1" type="ORF">DW084_13135</name>
</gene>